<dbReference type="InterPro" id="IPR011053">
    <property type="entry name" value="Single_hybrid_motif"/>
</dbReference>
<dbReference type="PANTHER" id="PTHR43416">
    <property type="entry name" value="DIHYDROLIPOYLLYSINE-RESIDUE SUCCINYLTRANSFERASE COMPONENT OF 2-OXOGLUTARATE DEHYDROGENASE COMPLEX, MITOCHONDRIAL-RELATED"/>
    <property type="match status" value="1"/>
</dbReference>
<evidence type="ECO:0000256" key="8">
    <source>
        <dbReference type="ARBA" id="ARBA00022946"/>
    </source>
</evidence>
<dbReference type="InterPro" id="IPR000089">
    <property type="entry name" value="Biotin_lipoyl"/>
</dbReference>
<dbReference type="AlphaFoldDB" id="A0A507FI43"/>
<keyword evidence="6 12" id="KW-0808">Transferase</keyword>
<evidence type="ECO:0000256" key="1">
    <source>
        <dbReference type="ARBA" id="ARBA00001938"/>
    </source>
</evidence>
<dbReference type="PROSITE" id="PS00189">
    <property type="entry name" value="LIPOYL"/>
    <property type="match status" value="2"/>
</dbReference>
<keyword evidence="5" id="KW-0816">Tricarboxylic acid cycle</keyword>
<dbReference type="PANTHER" id="PTHR43416:SF5">
    <property type="entry name" value="DIHYDROLIPOYLLYSINE-RESIDUE SUCCINYLTRANSFERASE COMPONENT OF 2-OXOGLUTARATE DEHYDROGENASE COMPLEX, MITOCHONDRIAL"/>
    <property type="match status" value="1"/>
</dbReference>
<dbReference type="CDD" id="cd06849">
    <property type="entry name" value="lipoyl_domain"/>
    <property type="match status" value="2"/>
</dbReference>
<dbReference type="SUPFAM" id="SSF51230">
    <property type="entry name" value="Single hybrid motif"/>
    <property type="match status" value="2"/>
</dbReference>
<comment type="caution">
    <text evidence="12">The sequence shown here is derived from an EMBL/GenBank/DDBJ whole genome shotgun (WGS) entry which is preliminary data.</text>
</comment>
<comment type="cofactor">
    <cofactor evidence="1">
        <name>(R)-lipoate</name>
        <dbReference type="ChEBI" id="CHEBI:83088"/>
    </cofactor>
</comment>
<dbReference type="GO" id="GO:0033512">
    <property type="term" value="P:L-lysine catabolic process to acetyl-CoA via saccharopine"/>
    <property type="evidence" value="ECO:0007669"/>
    <property type="project" value="UniProtKB-UniPathway"/>
</dbReference>
<evidence type="ECO:0000259" key="11">
    <source>
        <dbReference type="PROSITE" id="PS50968"/>
    </source>
</evidence>
<dbReference type="STRING" id="246404.A0A507FI43"/>
<dbReference type="OrthoDB" id="5391403at2759"/>
<feature type="domain" description="Lipoyl-binding" evidence="11">
    <location>
        <begin position="39"/>
        <end position="119"/>
    </location>
</feature>
<evidence type="ECO:0000256" key="2">
    <source>
        <dbReference type="ARBA" id="ARBA00005145"/>
    </source>
</evidence>
<dbReference type="InterPro" id="IPR050537">
    <property type="entry name" value="2-oxoacid_dehydrogenase"/>
</dbReference>
<proteinExistence type="inferred from homology"/>
<evidence type="ECO:0000313" key="12">
    <source>
        <dbReference type="EMBL" id="TPX75315.1"/>
    </source>
</evidence>
<dbReference type="GO" id="GO:0005739">
    <property type="term" value="C:mitochondrion"/>
    <property type="evidence" value="ECO:0007669"/>
    <property type="project" value="TreeGrafter"/>
</dbReference>
<evidence type="ECO:0000256" key="4">
    <source>
        <dbReference type="ARBA" id="ARBA00012945"/>
    </source>
</evidence>
<dbReference type="InterPro" id="IPR006255">
    <property type="entry name" value="SucB"/>
</dbReference>
<organism evidence="12 13">
    <name type="scientific">Chytriomyces confervae</name>
    <dbReference type="NCBI Taxonomy" id="246404"/>
    <lineage>
        <taxon>Eukaryota</taxon>
        <taxon>Fungi</taxon>
        <taxon>Fungi incertae sedis</taxon>
        <taxon>Chytridiomycota</taxon>
        <taxon>Chytridiomycota incertae sedis</taxon>
        <taxon>Chytridiomycetes</taxon>
        <taxon>Chytridiales</taxon>
        <taxon>Chytriomycetaceae</taxon>
        <taxon>Chytriomyces</taxon>
    </lineage>
</organism>
<evidence type="ECO:0000256" key="7">
    <source>
        <dbReference type="ARBA" id="ARBA00022823"/>
    </source>
</evidence>
<dbReference type="Proteomes" id="UP000320333">
    <property type="component" value="Unassembled WGS sequence"/>
</dbReference>
<dbReference type="EC" id="2.3.1.61" evidence="4"/>
<keyword evidence="9" id="KW-0012">Acyltransferase</keyword>
<dbReference type="Gene3D" id="3.30.559.10">
    <property type="entry name" value="Chloramphenicol acetyltransferase-like domain"/>
    <property type="match status" value="1"/>
</dbReference>
<dbReference type="Gene3D" id="2.40.50.100">
    <property type="match status" value="2"/>
</dbReference>
<dbReference type="GO" id="GO:0045252">
    <property type="term" value="C:oxoglutarate dehydrogenase complex"/>
    <property type="evidence" value="ECO:0007669"/>
    <property type="project" value="InterPro"/>
</dbReference>
<sequence length="525" mass="54998">MLKQLLLTGRVGFVQSSARRSVVGGGIRASAMQTRFLTEKLVKTPPMADSIAEVESRILGLIHGFAAIGEFVARDEPIATIETDKVDVTVNSAESGTVLEYFAMEGETVMVGSNLFKVDVDGVAGAVSKSASASVPPASTAPAPATASAPVGEVKPVIVKTAPMADSITEGTLTKWHKSVGEYVARDEPIATIETDKVDVIVNSAESGIIMEAFAKEGETVSVGSNLFKVNVNASASGAATTASTPAPAKAAQAPVAAAPKVATPAPAPAAAPKPAAANAPTAIAGLPAQIGARTERRVKMTRIRKTISSRLKESQNTAASLTTFNEIDVSNLIEFRSKYKEAVLDKHGVKLGFMGAFIKASAQAMKDIPEINARIEGDEIVYSDFVDISVAVATPKGLVTPVVRNCEGMSILDCEKELAALGAKAKANGITIEDLAGGTFTISNGGVFGSLYGTPIINQPQSAILGMHATKDRAVVVNGQVVVRPMMYVAFTYDHRLIDGREAVTFLVRVKELIEDPRRLLLEI</sequence>
<keyword evidence="7" id="KW-0450">Lipoyl</keyword>
<name>A0A507FI43_9FUNG</name>
<dbReference type="GO" id="GO:0006099">
    <property type="term" value="P:tricarboxylic acid cycle"/>
    <property type="evidence" value="ECO:0007669"/>
    <property type="project" value="UniProtKB-KW"/>
</dbReference>
<dbReference type="Pfam" id="PF00364">
    <property type="entry name" value="Biotin_lipoyl"/>
    <property type="match status" value="2"/>
</dbReference>
<evidence type="ECO:0000256" key="5">
    <source>
        <dbReference type="ARBA" id="ARBA00022532"/>
    </source>
</evidence>
<dbReference type="FunFam" id="3.30.559.10:FF:000007">
    <property type="entry name" value="Dihydrolipoamide acetyltransferase component of pyruvate dehydrogenase complex"/>
    <property type="match status" value="1"/>
</dbReference>
<evidence type="ECO:0000256" key="3">
    <source>
        <dbReference type="ARBA" id="ARBA00007317"/>
    </source>
</evidence>
<dbReference type="UniPathway" id="UPA00868">
    <property type="reaction ID" value="UER00840"/>
</dbReference>
<keyword evidence="8" id="KW-0809">Transit peptide</keyword>
<evidence type="ECO:0000313" key="13">
    <source>
        <dbReference type="Proteomes" id="UP000320333"/>
    </source>
</evidence>
<keyword evidence="13" id="KW-1185">Reference proteome</keyword>
<dbReference type="InterPro" id="IPR023213">
    <property type="entry name" value="CAT-like_dom_sf"/>
</dbReference>
<dbReference type="SUPFAM" id="SSF52777">
    <property type="entry name" value="CoA-dependent acyltransferases"/>
    <property type="match status" value="1"/>
</dbReference>
<reference evidence="12 13" key="1">
    <citation type="journal article" date="2019" name="Sci. Rep.">
        <title>Comparative genomics of chytrid fungi reveal insights into the obligate biotrophic and pathogenic lifestyle of Synchytrium endobioticum.</title>
        <authorList>
            <person name="van de Vossenberg B.T.L.H."/>
            <person name="Warris S."/>
            <person name="Nguyen H.D.T."/>
            <person name="van Gent-Pelzer M.P.E."/>
            <person name="Joly D.L."/>
            <person name="van de Geest H.C."/>
            <person name="Bonants P.J.M."/>
            <person name="Smith D.S."/>
            <person name="Levesque C.A."/>
            <person name="van der Lee T.A.J."/>
        </authorList>
    </citation>
    <scope>NUCLEOTIDE SEQUENCE [LARGE SCALE GENOMIC DNA]</scope>
    <source>
        <strain evidence="12 13">CBS 675.73</strain>
    </source>
</reference>
<dbReference type="InterPro" id="IPR001078">
    <property type="entry name" value="2-oxoacid_DH_actylTfrase"/>
</dbReference>
<dbReference type="Pfam" id="PF00198">
    <property type="entry name" value="2-oxoacid_dh"/>
    <property type="match status" value="1"/>
</dbReference>
<dbReference type="InterPro" id="IPR003016">
    <property type="entry name" value="2-oxoA_DH_lipoyl-BS"/>
</dbReference>
<dbReference type="GO" id="GO:0004149">
    <property type="term" value="F:dihydrolipoyllysine-residue succinyltransferase activity"/>
    <property type="evidence" value="ECO:0007669"/>
    <property type="project" value="UniProtKB-EC"/>
</dbReference>
<accession>A0A507FI43</accession>
<comment type="pathway">
    <text evidence="2">Amino-acid degradation; L-lysine degradation via saccharopine pathway; glutaryl-CoA from L-lysine: step 6/6.</text>
</comment>
<feature type="domain" description="Lipoyl-binding" evidence="11">
    <location>
        <begin position="156"/>
        <end position="231"/>
    </location>
</feature>
<comment type="similarity">
    <text evidence="3">Belongs to the 2-oxoacid dehydrogenase family.</text>
</comment>
<dbReference type="PROSITE" id="PS50968">
    <property type="entry name" value="BIOTINYL_LIPOYL"/>
    <property type="match status" value="2"/>
</dbReference>
<evidence type="ECO:0000256" key="10">
    <source>
        <dbReference type="ARBA" id="ARBA00032406"/>
    </source>
</evidence>
<evidence type="ECO:0000256" key="9">
    <source>
        <dbReference type="ARBA" id="ARBA00023315"/>
    </source>
</evidence>
<dbReference type="EMBL" id="QEAP01000086">
    <property type="protein sequence ID" value="TPX75315.1"/>
    <property type="molecule type" value="Genomic_DNA"/>
</dbReference>
<dbReference type="NCBIfam" id="TIGR01347">
    <property type="entry name" value="sucB"/>
    <property type="match status" value="1"/>
</dbReference>
<gene>
    <name evidence="12" type="primary">KGD2</name>
    <name evidence="12" type="ORF">CcCBS67573_g03435</name>
</gene>
<protein>
    <recommendedName>
        <fullName evidence="4">dihydrolipoyllysine-residue succinyltransferase</fullName>
        <ecNumber evidence="4">2.3.1.61</ecNumber>
    </recommendedName>
    <alternativeName>
        <fullName evidence="10">2-oxoglutarate dehydrogenase complex component E2</fullName>
    </alternativeName>
</protein>
<evidence type="ECO:0000256" key="6">
    <source>
        <dbReference type="ARBA" id="ARBA00022679"/>
    </source>
</evidence>